<accession>A0A4R2K7L0</accession>
<dbReference type="InterPro" id="IPR007549">
    <property type="entry name" value="DUF512"/>
</dbReference>
<dbReference type="InterPro" id="IPR036034">
    <property type="entry name" value="PDZ_sf"/>
</dbReference>
<evidence type="ECO:0000313" key="3">
    <source>
        <dbReference type="Proteomes" id="UP000294919"/>
    </source>
</evidence>
<sequence length="439" mass="50459">MTKKAQQNIISKVYEKGKAQKLGIEKGDKLLKINGQSIADVIEYMFIIADEYLEIEIEKKEGCIKKYSIYKEFDEDLGIEFENPIIDQAKSCQNKCIFCFIDQLPPNMRKTLYFKDDDSRLSFLQGNFITLTNMTDVDIEKIIKYRISPINISIHTTDPALRIEMLHNKRAKNLYARLERLAEAGIKMNGQIVLCPGVNDKENLDKTIHDLSKLYPNVESIAIVPVGITKFREGLYPLTIFNQESATEVINQVENLQDKFLQKLNTRFVHLSDEFYVLADRKLPKYEDYEGFAQIENGVGLMTKFEHELMAYLKKINKKNLAYREVSVATGKSAYKFMNRSCKEIEKKFRDLKINVFEIKNNFFGETITVTGLITATDLIEQLKGKPLGEQLMIPSCMLKADEQIFLDDLSVDDLEKSLNTRVVVTKIDGEDFVENVLG</sequence>
<proteinExistence type="predicted"/>
<dbReference type="Pfam" id="PF19238">
    <property type="entry name" value="Radical_SAM_2"/>
    <property type="match status" value="1"/>
</dbReference>
<organism evidence="2 3">
    <name type="scientific">Marinisporobacter balticus</name>
    <dbReference type="NCBI Taxonomy" id="2018667"/>
    <lineage>
        <taxon>Bacteria</taxon>
        <taxon>Bacillati</taxon>
        <taxon>Bacillota</taxon>
        <taxon>Clostridia</taxon>
        <taxon>Peptostreptococcales</taxon>
        <taxon>Thermotaleaceae</taxon>
        <taxon>Marinisporobacter</taxon>
    </lineage>
</organism>
<dbReference type="SUPFAM" id="SSF102114">
    <property type="entry name" value="Radical SAM enzymes"/>
    <property type="match status" value="1"/>
</dbReference>
<dbReference type="Gene3D" id="2.30.42.10">
    <property type="match status" value="1"/>
</dbReference>
<dbReference type="Gene3D" id="3.20.20.70">
    <property type="entry name" value="Aldolase class I"/>
    <property type="match status" value="1"/>
</dbReference>
<feature type="domain" description="PDZ" evidence="1">
    <location>
        <begin position="1"/>
        <end position="41"/>
    </location>
</feature>
<evidence type="ECO:0000259" key="1">
    <source>
        <dbReference type="PROSITE" id="PS50106"/>
    </source>
</evidence>
<reference evidence="2 3" key="1">
    <citation type="submission" date="2019-03" db="EMBL/GenBank/DDBJ databases">
        <title>Genomic Encyclopedia of Type Strains, Phase IV (KMG-IV): sequencing the most valuable type-strain genomes for metagenomic binning, comparative biology and taxonomic classification.</title>
        <authorList>
            <person name="Goeker M."/>
        </authorList>
    </citation>
    <scope>NUCLEOTIDE SEQUENCE [LARGE SCALE GENOMIC DNA]</scope>
    <source>
        <strain evidence="2 3">DSM 102940</strain>
    </source>
</reference>
<dbReference type="Pfam" id="PF04459">
    <property type="entry name" value="DUF512"/>
    <property type="match status" value="1"/>
</dbReference>
<name>A0A4R2K7L0_9FIRM</name>
<gene>
    <name evidence="2" type="ORF">EV214_1553</name>
</gene>
<dbReference type="PROSITE" id="PS50106">
    <property type="entry name" value="PDZ"/>
    <property type="match status" value="1"/>
</dbReference>
<dbReference type="InterPro" id="IPR001478">
    <property type="entry name" value="PDZ"/>
</dbReference>
<dbReference type="AlphaFoldDB" id="A0A4R2K7L0"/>
<keyword evidence="3" id="KW-1185">Reference proteome</keyword>
<dbReference type="InterPro" id="IPR045375">
    <property type="entry name" value="Put_radical_SAM-like_N"/>
</dbReference>
<dbReference type="InterPro" id="IPR041489">
    <property type="entry name" value="PDZ_6"/>
</dbReference>
<dbReference type="SUPFAM" id="SSF50156">
    <property type="entry name" value="PDZ domain-like"/>
    <property type="match status" value="1"/>
</dbReference>
<dbReference type="RefSeq" id="WP_132248415.1">
    <property type="nucleotide sequence ID" value="NZ_SLWV01000055.1"/>
</dbReference>
<dbReference type="InterPro" id="IPR013785">
    <property type="entry name" value="Aldolase_TIM"/>
</dbReference>
<dbReference type="InterPro" id="IPR058240">
    <property type="entry name" value="rSAM_sf"/>
</dbReference>
<dbReference type="Pfam" id="PF17820">
    <property type="entry name" value="PDZ_6"/>
    <property type="match status" value="1"/>
</dbReference>
<evidence type="ECO:0000313" key="2">
    <source>
        <dbReference type="EMBL" id="TCO67877.1"/>
    </source>
</evidence>
<protein>
    <submittedName>
        <fullName evidence="2">Putative radical SAM enzyme (TIGR03279 family)</fullName>
    </submittedName>
</protein>
<dbReference type="EMBL" id="SLWV01000055">
    <property type="protein sequence ID" value="TCO67877.1"/>
    <property type="molecule type" value="Genomic_DNA"/>
</dbReference>
<dbReference type="OrthoDB" id="9774724at2"/>
<comment type="caution">
    <text evidence="2">The sequence shown here is derived from an EMBL/GenBank/DDBJ whole genome shotgun (WGS) entry which is preliminary data.</text>
</comment>
<dbReference type="Proteomes" id="UP000294919">
    <property type="component" value="Unassembled WGS sequence"/>
</dbReference>